<name>A0ABW3DMN4_9ACTN</name>
<comment type="caution">
    <text evidence="1">The sequence shown here is derived from an EMBL/GenBank/DDBJ whole genome shotgun (WGS) entry which is preliminary data.</text>
</comment>
<dbReference type="SUPFAM" id="SSF48452">
    <property type="entry name" value="TPR-like"/>
    <property type="match status" value="1"/>
</dbReference>
<dbReference type="EMBL" id="JBHTHX010000136">
    <property type="protein sequence ID" value="MFD0884252.1"/>
    <property type="molecule type" value="Genomic_DNA"/>
</dbReference>
<feature type="non-terminal residue" evidence="1">
    <location>
        <position position="1"/>
    </location>
</feature>
<organism evidence="1 2">
    <name type="scientific">Streptosporangium algeriense</name>
    <dbReference type="NCBI Taxonomy" id="1682748"/>
    <lineage>
        <taxon>Bacteria</taxon>
        <taxon>Bacillati</taxon>
        <taxon>Actinomycetota</taxon>
        <taxon>Actinomycetes</taxon>
        <taxon>Streptosporangiales</taxon>
        <taxon>Streptosporangiaceae</taxon>
        <taxon>Streptosporangium</taxon>
    </lineage>
</organism>
<reference evidence="2" key="1">
    <citation type="journal article" date="2019" name="Int. J. Syst. Evol. Microbiol.">
        <title>The Global Catalogue of Microorganisms (GCM) 10K type strain sequencing project: providing services to taxonomists for standard genome sequencing and annotation.</title>
        <authorList>
            <consortium name="The Broad Institute Genomics Platform"/>
            <consortium name="The Broad Institute Genome Sequencing Center for Infectious Disease"/>
            <person name="Wu L."/>
            <person name="Ma J."/>
        </authorList>
    </citation>
    <scope>NUCLEOTIDE SEQUENCE [LARGE SCALE GENOMIC DNA]</scope>
    <source>
        <strain evidence="2">CCUG 62974</strain>
    </source>
</reference>
<dbReference type="Gene3D" id="1.25.40.10">
    <property type="entry name" value="Tetratricopeptide repeat domain"/>
    <property type="match status" value="1"/>
</dbReference>
<dbReference type="InterPro" id="IPR011990">
    <property type="entry name" value="TPR-like_helical_dom_sf"/>
</dbReference>
<evidence type="ECO:0000313" key="1">
    <source>
        <dbReference type="EMBL" id="MFD0884252.1"/>
    </source>
</evidence>
<sequence length="289" mass="31421">HAHGGGHVRGALSVYLARDLIPKLRAGCRPALRRRLLTSATELTYLCAFMCFDDEAHPEAQRYYLTALQMATENSDPASYAITLRGMSVQAHALGHHSQALQLAELGVAIAHHALPATRRAFLQGQLAVAQAAHADRTEALTTLAAAERRIEQTSSATSSPVSLRAPVMGAYHRAAFAYQQANVRSLLGDTTGAITALKTSTQHRPADERRSRAIVLAHLAELQLASGLRDQAIITWHRFLDDLPLLVCGRATTALKTMRALLRPHARNPAAAALLHRAATFDLRHRAR</sequence>
<keyword evidence="2" id="KW-1185">Reference proteome</keyword>
<proteinExistence type="predicted"/>
<evidence type="ECO:0008006" key="3">
    <source>
        <dbReference type="Google" id="ProtNLM"/>
    </source>
</evidence>
<gene>
    <name evidence="1" type="ORF">ACFQ08_06770</name>
</gene>
<dbReference type="Proteomes" id="UP001597024">
    <property type="component" value="Unassembled WGS sequence"/>
</dbReference>
<protein>
    <recommendedName>
        <fullName evidence="3">Transcriptional regulator</fullName>
    </recommendedName>
</protein>
<accession>A0ABW3DMN4</accession>
<evidence type="ECO:0000313" key="2">
    <source>
        <dbReference type="Proteomes" id="UP001597024"/>
    </source>
</evidence>